<keyword evidence="2" id="KW-1185">Reference proteome</keyword>
<organism evidence="1 2">
    <name type="scientific">Trichonephila clavata</name>
    <name type="common">Joro spider</name>
    <name type="synonym">Nephila clavata</name>
    <dbReference type="NCBI Taxonomy" id="2740835"/>
    <lineage>
        <taxon>Eukaryota</taxon>
        <taxon>Metazoa</taxon>
        <taxon>Ecdysozoa</taxon>
        <taxon>Arthropoda</taxon>
        <taxon>Chelicerata</taxon>
        <taxon>Arachnida</taxon>
        <taxon>Araneae</taxon>
        <taxon>Araneomorphae</taxon>
        <taxon>Entelegynae</taxon>
        <taxon>Araneoidea</taxon>
        <taxon>Nephilidae</taxon>
        <taxon>Trichonephila</taxon>
    </lineage>
</organism>
<sequence length="24" mass="2416">GLGYAGYGGLGYAGNGAYDMEEMV</sequence>
<dbReference type="Proteomes" id="UP000887116">
    <property type="component" value="Unassembled WGS sequence"/>
</dbReference>
<evidence type="ECO:0000313" key="2">
    <source>
        <dbReference type="Proteomes" id="UP000887116"/>
    </source>
</evidence>
<dbReference type="AlphaFoldDB" id="A0A8X6LTF6"/>
<protein>
    <submittedName>
        <fullName evidence="1">Uncharacterized protein</fullName>
    </submittedName>
</protein>
<feature type="non-terminal residue" evidence="1">
    <location>
        <position position="1"/>
    </location>
</feature>
<evidence type="ECO:0000313" key="1">
    <source>
        <dbReference type="EMBL" id="GFR20022.1"/>
    </source>
</evidence>
<gene>
    <name evidence="1" type="ORF">TNCT_253181</name>
</gene>
<accession>A0A8X6LTF6</accession>
<name>A0A8X6LTF6_TRICU</name>
<comment type="caution">
    <text evidence="1">The sequence shown here is derived from an EMBL/GenBank/DDBJ whole genome shotgun (WGS) entry which is preliminary data.</text>
</comment>
<reference evidence="1" key="1">
    <citation type="submission" date="2020-07" db="EMBL/GenBank/DDBJ databases">
        <title>Multicomponent nature underlies the extraordinary mechanical properties of spider dragline silk.</title>
        <authorList>
            <person name="Kono N."/>
            <person name="Nakamura H."/>
            <person name="Mori M."/>
            <person name="Yoshida Y."/>
            <person name="Ohtoshi R."/>
            <person name="Malay A.D."/>
            <person name="Moran D.A.P."/>
            <person name="Tomita M."/>
            <person name="Numata K."/>
            <person name="Arakawa K."/>
        </authorList>
    </citation>
    <scope>NUCLEOTIDE SEQUENCE</scope>
</reference>
<proteinExistence type="predicted"/>
<dbReference type="EMBL" id="BMAO01007991">
    <property type="protein sequence ID" value="GFR20022.1"/>
    <property type="molecule type" value="Genomic_DNA"/>
</dbReference>